<dbReference type="InterPro" id="IPR023214">
    <property type="entry name" value="HAD_sf"/>
</dbReference>
<protein>
    <recommendedName>
        <fullName evidence="6 7">D,D-heptose 1,7-bisphosphate phosphatase</fullName>
        <ecNumber evidence="7">3.1.3.-</ecNumber>
    </recommendedName>
</protein>
<evidence type="ECO:0000313" key="11">
    <source>
        <dbReference type="EMBL" id="VGO12204.1"/>
    </source>
</evidence>
<feature type="site" description="Stabilizes the phosphoryl group" evidence="9">
    <location>
        <position position="104"/>
    </location>
</feature>
<name>A0A6C2TXF1_PONDE</name>
<dbReference type="InterPro" id="IPR006549">
    <property type="entry name" value="HAD-SF_hydro_IIIA"/>
</dbReference>
<dbReference type="PANTHER" id="PTHR42891">
    <property type="entry name" value="D-GLYCERO-BETA-D-MANNO-HEPTOSE-1,7-BISPHOSPHATE 7-PHOSPHATASE"/>
    <property type="match status" value="1"/>
</dbReference>
<dbReference type="PIRSF" id="PIRSF004682">
    <property type="entry name" value="GmhB"/>
    <property type="match status" value="1"/>
</dbReference>
<feature type="binding site" evidence="10">
    <location>
        <position position="129"/>
    </location>
    <ligand>
        <name>Mg(2+)</name>
        <dbReference type="ChEBI" id="CHEBI:18420"/>
    </ligand>
</feature>
<dbReference type="GO" id="GO:0046872">
    <property type="term" value="F:metal ion binding"/>
    <property type="evidence" value="ECO:0007669"/>
    <property type="project" value="UniProtKB-KW"/>
</dbReference>
<comment type="cofactor">
    <cofactor evidence="10">
        <name>Mg(2+)</name>
        <dbReference type="ChEBI" id="CHEBI:18420"/>
    </cofactor>
</comment>
<sequence>MDKPCIFFDRDGIVNESPGPGYVERWEDFHLQPGFVAALRTVAAKGYPAVIITNQQGVAKGLYSEEELAGIHGNMRAQLRAHGVDVLDIFQCTHFASDNCHCRKPKAGMFHDAAKKHGLDLLRSWMIGDSEKDVEAGRLAGCKTIRVCPLDEGTKAEFHVESMDEVAAILEKELKPCG</sequence>
<dbReference type="AlphaFoldDB" id="A0A6C2TXF1"/>
<feature type="binding site" evidence="10">
    <location>
        <position position="9"/>
    </location>
    <ligand>
        <name>Mg(2+)</name>
        <dbReference type="ChEBI" id="CHEBI:18420"/>
    </ligand>
</feature>
<evidence type="ECO:0000256" key="5">
    <source>
        <dbReference type="ARBA" id="ARBA00023277"/>
    </source>
</evidence>
<dbReference type="PANTHER" id="PTHR42891:SF1">
    <property type="entry name" value="D-GLYCERO-BETA-D-MANNO-HEPTOSE-1,7-BISPHOSPHATE 7-PHOSPHATASE"/>
    <property type="match status" value="1"/>
</dbReference>
<dbReference type="InterPro" id="IPR004446">
    <property type="entry name" value="Heptose_bisP_phosphatase"/>
</dbReference>
<evidence type="ECO:0000256" key="7">
    <source>
        <dbReference type="PIRNR" id="PIRNR004682"/>
    </source>
</evidence>
<feature type="binding site" evidence="10">
    <location>
        <position position="100"/>
    </location>
    <ligand>
        <name>Zn(2+)</name>
        <dbReference type="ChEBI" id="CHEBI:29105"/>
    </ligand>
</feature>
<evidence type="ECO:0000256" key="2">
    <source>
        <dbReference type="ARBA" id="ARBA00022490"/>
    </source>
</evidence>
<organism evidence="11 12">
    <name type="scientific">Pontiella desulfatans</name>
    <dbReference type="NCBI Taxonomy" id="2750659"/>
    <lineage>
        <taxon>Bacteria</taxon>
        <taxon>Pseudomonadati</taxon>
        <taxon>Kiritimatiellota</taxon>
        <taxon>Kiritimatiellia</taxon>
        <taxon>Kiritimatiellales</taxon>
        <taxon>Pontiellaceae</taxon>
        <taxon>Pontiella</taxon>
    </lineage>
</organism>
<dbReference type="Proteomes" id="UP000366872">
    <property type="component" value="Unassembled WGS sequence"/>
</dbReference>
<comment type="cofactor">
    <cofactor evidence="10">
        <name>Zn(2+)</name>
        <dbReference type="ChEBI" id="CHEBI:29105"/>
    </cofactor>
</comment>
<keyword evidence="2 7" id="KW-0963">Cytoplasm</keyword>
<dbReference type="GO" id="GO:0005737">
    <property type="term" value="C:cytoplasm"/>
    <property type="evidence" value="ECO:0007669"/>
    <property type="project" value="UniProtKB-SubCell"/>
</dbReference>
<evidence type="ECO:0000256" key="9">
    <source>
        <dbReference type="PIRSR" id="PIRSR004682-3"/>
    </source>
</evidence>
<keyword evidence="12" id="KW-1185">Reference proteome</keyword>
<feature type="binding site" evidence="10">
    <location>
        <position position="11"/>
    </location>
    <ligand>
        <name>Mg(2+)</name>
        <dbReference type="ChEBI" id="CHEBI:18420"/>
    </ligand>
</feature>
<dbReference type="EMBL" id="CAAHFG010000001">
    <property type="protein sequence ID" value="VGO12204.1"/>
    <property type="molecule type" value="Genomic_DNA"/>
</dbReference>
<keyword evidence="3 10" id="KW-0479">Metal-binding</keyword>
<dbReference type="SUPFAM" id="SSF56784">
    <property type="entry name" value="HAD-like"/>
    <property type="match status" value="1"/>
</dbReference>
<evidence type="ECO:0000256" key="6">
    <source>
        <dbReference type="ARBA" id="ARBA00031828"/>
    </source>
</evidence>
<accession>A0A6C2TXF1</accession>
<dbReference type="EC" id="3.1.3.-" evidence="7"/>
<dbReference type="NCBIfam" id="TIGR01662">
    <property type="entry name" value="HAD-SF-IIIA"/>
    <property type="match status" value="1"/>
</dbReference>
<evidence type="ECO:0000256" key="3">
    <source>
        <dbReference type="ARBA" id="ARBA00022723"/>
    </source>
</evidence>
<comment type="similarity">
    <text evidence="7">Belongs to the gmhB family.</text>
</comment>
<dbReference type="GO" id="GO:0016791">
    <property type="term" value="F:phosphatase activity"/>
    <property type="evidence" value="ECO:0007669"/>
    <property type="project" value="InterPro"/>
</dbReference>
<feature type="active site" description="Nucleophile" evidence="8">
    <location>
        <position position="11"/>
    </location>
</feature>
<feature type="site" description="Contributes to substrate recognition" evidence="9">
    <location>
        <position position="103"/>
    </location>
</feature>
<evidence type="ECO:0000256" key="1">
    <source>
        <dbReference type="ARBA" id="ARBA00004496"/>
    </source>
</evidence>
<proteinExistence type="inferred from homology"/>
<keyword evidence="10" id="KW-0862">Zinc</keyword>
<feature type="binding site" evidence="10">
    <location>
        <position position="94"/>
    </location>
    <ligand>
        <name>Zn(2+)</name>
        <dbReference type="ChEBI" id="CHEBI:29105"/>
    </ligand>
</feature>
<dbReference type="InterPro" id="IPR006543">
    <property type="entry name" value="Histidinol-phos"/>
</dbReference>
<comment type="subcellular location">
    <subcellularLocation>
        <location evidence="1 7">Cytoplasm</location>
    </subcellularLocation>
</comment>
<keyword evidence="10" id="KW-0460">Magnesium</keyword>
<dbReference type="InterPro" id="IPR036412">
    <property type="entry name" value="HAD-like_sf"/>
</dbReference>
<dbReference type="GO" id="GO:0005975">
    <property type="term" value="P:carbohydrate metabolic process"/>
    <property type="evidence" value="ECO:0007669"/>
    <property type="project" value="InterPro"/>
</dbReference>
<gene>
    <name evidence="11" type="primary">gmhB</name>
    <name evidence="11" type="ORF">PDESU_00755</name>
</gene>
<evidence type="ECO:0000256" key="4">
    <source>
        <dbReference type="ARBA" id="ARBA00022801"/>
    </source>
</evidence>
<dbReference type="CDD" id="cd07503">
    <property type="entry name" value="HAD_HisB-N"/>
    <property type="match status" value="1"/>
</dbReference>
<evidence type="ECO:0000256" key="10">
    <source>
        <dbReference type="PIRSR" id="PIRSR004682-4"/>
    </source>
</evidence>
<keyword evidence="4 7" id="KW-0378">Hydrolase</keyword>
<feature type="active site" description="Nucleophile" evidence="8">
    <location>
        <position position="9"/>
    </location>
</feature>
<reference evidence="11 12" key="1">
    <citation type="submission" date="2019-04" db="EMBL/GenBank/DDBJ databases">
        <authorList>
            <person name="Van Vliet M D."/>
        </authorList>
    </citation>
    <scope>NUCLEOTIDE SEQUENCE [LARGE SCALE GENOMIC DNA]</scope>
    <source>
        <strain evidence="11 12">F1</strain>
    </source>
</reference>
<keyword evidence="5 7" id="KW-0119">Carbohydrate metabolism</keyword>
<feature type="binding site" evidence="10">
    <location>
        <position position="102"/>
    </location>
    <ligand>
        <name>Zn(2+)</name>
        <dbReference type="ChEBI" id="CHEBI:29105"/>
    </ligand>
</feature>
<dbReference type="Gene3D" id="3.40.50.1000">
    <property type="entry name" value="HAD superfamily/HAD-like"/>
    <property type="match status" value="1"/>
</dbReference>
<dbReference type="Pfam" id="PF13242">
    <property type="entry name" value="Hydrolase_like"/>
    <property type="match status" value="1"/>
</dbReference>
<dbReference type="NCBIfam" id="TIGR01656">
    <property type="entry name" value="Histidinol-ppas"/>
    <property type="match status" value="1"/>
</dbReference>
<evidence type="ECO:0000313" key="12">
    <source>
        <dbReference type="Proteomes" id="UP000366872"/>
    </source>
</evidence>
<evidence type="ECO:0000256" key="8">
    <source>
        <dbReference type="PIRSR" id="PIRSR004682-1"/>
    </source>
</evidence>
<feature type="site" description="Stabilizes the phosphoryl group" evidence="9">
    <location>
        <position position="53"/>
    </location>
</feature>
<feature type="binding site" evidence="10">
    <location>
        <position position="92"/>
    </location>
    <ligand>
        <name>Zn(2+)</name>
        <dbReference type="ChEBI" id="CHEBI:29105"/>
    </ligand>
</feature>
<dbReference type="RefSeq" id="WP_136077896.1">
    <property type="nucleotide sequence ID" value="NZ_CAAHFG010000001.1"/>
</dbReference>